<comment type="caution">
    <text evidence="1">The sequence shown here is derived from an EMBL/GenBank/DDBJ whole genome shotgun (WGS) entry which is preliminary data.</text>
</comment>
<evidence type="ECO:0000313" key="2">
    <source>
        <dbReference type="Proteomes" id="UP000265520"/>
    </source>
</evidence>
<dbReference type="Proteomes" id="UP000265520">
    <property type="component" value="Unassembled WGS sequence"/>
</dbReference>
<sequence>GDAAVMVTATEWQNDNDFNHSASEEVVEEEIVQVHTDTAQNNTRIVDPDMSELVSDSKE</sequence>
<dbReference type="EMBL" id="LXQA011120472">
    <property type="protein sequence ID" value="MCI85647.1"/>
    <property type="molecule type" value="Genomic_DNA"/>
</dbReference>
<reference evidence="1 2" key="1">
    <citation type="journal article" date="2018" name="Front. Plant Sci.">
        <title>Red Clover (Trifolium pratense) and Zigzag Clover (T. medium) - A Picture of Genomic Similarities and Differences.</title>
        <authorList>
            <person name="Dluhosova J."/>
            <person name="Istvanek J."/>
            <person name="Nedelnik J."/>
            <person name="Repkova J."/>
        </authorList>
    </citation>
    <scope>NUCLEOTIDE SEQUENCE [LARGE SCALE GENOMIC DNA]</scope>
    <source>
        <strain evidence="2">cv. 10/8</strain>
        <tissue evidence="1">Leaf</tissue>
    </source>
</reference>
<feature type="non-terminal residue" evidence="1">
    <location>
        <position position="1"/>
    </location>
</feature>
<organism evidence="1 2">
    <name type="scientific">Trifolium medium</name>
    <dbReference type="NCBI Taxonomy" id="97028"/>
    <lineage>
        <taxon>Eukaryota</taxon>
        <taxon>Viridiplantae</taxon>
        <taxon>Streptophyta</taxon>
        <taxon>Embryophyta</taxon>
        <taxon>Tracheophyta</taxon>
        <taxon>Spermatophyta</taxon>
        <taxon>Magnoliopsida</taxon>
        <taxon>eudicotyledons</taxon>
        <taxon>Gunneridae</taxon>
        <taxon>Pentapetalae</taxon>
        <taxon>rosids</taxon>
        <taxon>fabids</taxon>
        <taxon>Fabales</taxon>
        <taxon>Fabaceae</taxon>
        <taxon>Papilionoideae</taxon>
        <taxon>50 kb inversion clade</taxon>
        <taxon>NPAAA clade</taxon>
        <taxon>Hologalegina</taxon>
        <taxon>IRL clade</taxon>
        <taxon>Trifolieae</taxon>
        <taxon>Trifolium</taxon>
    </lineage>
</organism>
<name>A0A392VBX1_9FABA</name>
<keyword evidence="2" id="KW-1185">Reference proteome</keyword>
<protein>
    <submittedName>
        <fullName evidence="1">Uncharacterized protein</fullName>
    </submittedName>
</protein>
<evidence type="ECO:0000313" key="1">
    <source>
        <dbReference type="EMBL" id="MCI85647.1"/>
    </source>
</evidence>
<dbReference type="AlphaFoldDB" id="A0A392VBX1"/>
<proteinExistence type="predicted"/>
<accession>A0A392VBX1</accession>